<evidence type="ECO:0000313" key="14">
    <source>
        <dbReference type="EMBL" id="GJN87122.1"/>
    </source>
</evidence>
<dbReference type="InterPro" id="IPR036188">
    <property type="entry name" value="FAD/NAD-bd_sf"/>
</dbReference>
<feature type="region of interest" description="Disordered" evidence="10">
    <location>
        <begin position="1"/>
        <end position="92"/>
    </location>
</feature>
<feature type="transmembrane region" description="Helical" evidence="11">
    <location>
        <begin position="95"/>
        <end position="113"/>
    </location>
</feature>
<dbReference type="GO" id="GO:0050136">
    <property type="term" value="F:NADH dehydrogenase (quinone) (non-electrogenic) activity"/>
    <property type="evidence" value="ECO:0007669"/>
    <property type="project" value="UniProtKB-EC"/>
</dbReference>
<evidence type="ECO:0000259" key="12">
    <source>
        <dbReference type="Pfam" id="PF07992"/>
    </source>
</evidence>
<dbReference type="Gene3D" id="3.50.50.100">
    <property type="match status" value="1"/>
</dbReference>
<keyword evidence="11" id="KW-1133">Transmembrane helix</keyword>
<dbReference type="InterPro" id="IPR045024">
    <property type="entry name" value="NDH-2"/>
</dbReference>
<dbReference type="PRINTS" id="PR00368">
    <property type="entry name" value="FADPNR"/>
</dbReference>
<feature type="domain" description="External alternative NADH-ubiquinone oxidoreductase-like C-terminal" evidence="13">
    <location>
        <begin position="504"/>
        <end position="567"/>
    </location>
</feature>
<evidence type="ECO:0000256" key="2">
    <source>
        <dbReference type="ARBA" id="ARBA00012637"/>
    </source>
</evidence>
<evidence type="ECO:0000256" key="6">
    <source>
        <dbReference type="ARBA" id="ARBA00023002"/>
    </source>
</evidence>
<keyword evidence="7" id="KW-0520">NAD</keyword>
<dbReference type="SUPFAM" id="SSF51905">
    <property type="entry name" value="FAD/NAD(P)-binding domain"/>
    <property type="match status" value="1"/>
</dbReference>
<organism evidence="14 15">
    <name type="scientific">Rhodotorula paludigena</name>
    <dbReference type="NCBI Taxonomy" id="86838"/>
    <lineage>
        <taxon>Eukaryota</taxon>
        <taxon>Fungi</taxon>
        <taxon>Dikarya</taxon>
        <taxon>Basidiomycota</taxon>
        <taxon>Pucciniomycotina</taxon>
        <taxon>Microbotryomycetes</taxon>
        <taxon>Sporidiobolales</taxon>
        <taxon>Sporidiobolaceae</taxon>
        <taxon>Rhodotorula</taxon>
    </lineage>
</organism>
<protein>
    <recommendedName>
        <fullName evidence="2">NADH:ubiquinone reductase (non-electrogenic)</fullName>
        <ecNumber evidence="2">1.6.5.9</ecNumber>
    </recommendedName>
</protein>
<dbReference type="Proteomes" id="UP001342314">
    <property type="component" value="Unassembled WGS sequence"/>
</dbReference>
<feature type="compositionally biased region" description="Low complexity" evidence="10">
    <location>
        <begin position="56"/>
        <end position="79"/>
    </location>
</feature>
<dbReference type="EC" id="1.6.5.9" evidence="2"/>
<dbReference type="EMBL" id="BQKY01000001">
    <property type="protein sequence ID" value="GJN87122.1"/>
    <property type="molecule type" value="Genomic_DNA"/>
</dbReference>
<accession>A0AAV5GCS8</accession>
<evidence type="ECO:0000313" key="15">
    <source>
        <dbReference type="Proteomes" id="UP001342314"/>
    </source>
</evidence>
<keyword evidence="6" id="KW-0560">Oxidoreductase</keyword>
<dbReference type="InterPro" id="IPR023753">
    <property type="entry name" value="FAD/NAD-binding_dom"/>
</dbReference>
<dbReference type="InterPro" id="IPR054585">
    <property type="entry name" value="NDH2-like_C"/>
</dbReference>
<feature type="domain" description="FAD/NAD(P)-binding" evidence="12">
    <location>
        <begin position="133"/>
        <end position="451"/>
    </location>
</feature>
<feature type="region of interest" description="Disordered" evidence="10">
    <location>
        <begin position="728"/>
        <end position="749"/>
    </location>
</feature>
<comment type="catalytic activity">
    <reaction evidence="9">
        <text>a ubiquinone + NADH + H(+) = a ubiquinol + NAD(+)</text>
        <dbReference type="Rhea" id="RHEA:23152"/>
        <dbReference type="Rhea" id="RHEA-COMP:9565"/>
        <dbReference type="Rhea" id="RHEA-COMP:9566"/>
        <dbReference type="ChEBI" id="CHEBI:15378"/>
        <dbReference type="ChEBI" id="CHEBI:16389"/>
        <dbReference type="ChEBI" id="CHEBI:17976"/>
        <dbReference type="ChEBI" id="CHEBI:57540"/>
        <dbReference type="ChEBI" id="CHEBI:57945"/>
    </reaction>
</comment>
<dbReference type="PANTHER" id="PTHR43706:SF47">
    <property type="entry name" value="EXTERNAL NADH-UBIQUINONE OXIDOREDUCTASE 1, MITOCHONDRIAL-RELATED"/>
    <property type="match status" value="1"/>
</dbReference>
<keyword evidence="11" id="KW-0812">Transmembrane</keyword>
<gene>
    <name evidence="14" type="ORF">Rhopal_000067-T1</name>
</gene>
<evidence type="ECO:0000256" key="7">
    <source>
        <dbReference type="ARBA" id="ARBA00023027"/>
    </source>
</evidence>
<evidence type="ECO:0000256" key="4">
    <source>
        <dbReference type="ARBA" id="ARBA00022827"/>
    </source>
</evidence>
<evidence type="ECO:0000259" key="13">
    <source>
        <dbReference type="Pfam" id="PF22366"/>
    </source>
</evidence>
<evidence type="ECO:0000256" key="3">
    <source>
        <dbReference type="ARBA" id="ARBA00022630"/>
    </source>
</evidence>
<evidence type="ECO:0000256" key="9">
    <source>
        <dbReference type="ARBA" id="ARBA00049010"/>
    </source>
</evidence>
<feature type="compositionally biased region" description="Low complexity" evidence="10">
    <location>
        <begin position="13"/>
        <end position="29"/>
    </location>
</feature>
<dbReference type="GO" id="GO:0005739">
    <property type="term" value="C:mitochondrion"/>
    <property type="evidence" value="ECO:0007669"/>
    <property type="project" value="UniProtKB-ARBA"/>
</dbReference>
<name>A0AAV5GCS8_9BASI</name>
<evidence type="ECO:0000256" key="5">
    <source>
        <dbReference type="ARBA" id="ARBA00022946"/>
    </source>
</evidence>
<evidence type="ECO:0000256" key="11">
    <source>
        <dbReference type="SAM" id="Phobius"/>
    </source>
</evidence>
<proteinExistence type="inferred from homology"/>
<reference evidence="14 15" key="1">
    <citation type="submission" date="2021-12" db="EMBL/GenBank/DDBJ databases">
        <title>High titer production of polyol ester of fatty acids by Rhodotorula paludigena BS15 towards product separation-free biomass refinery.</title>
        <authorList>
            <person name="Mano J."/>
            <person name="Ono H."/>
            <person name="Tanaka T."/>
            <person name="Naito K."/>
            <person name="Sushida H."/>
            <person name="Ike M."/>
            <person name="Tokuyasu K."/>
            <person name="Kitaoka M."/>
        </authorList>
    </citation>
    <scope>NUCLEOTIDE SEQUENCE [LARGE SCALE GENOMIC DNA]</scope>
    <source>
        <strain evidence="14 15">BS15</strain>
    </source>
</reference>
<dbReference type="Pfam" id="PF22366">
    <property type="entry name" value="NDH2_C"/>
    <property type="match status" value="1"/>
</dbReference>
<keyword evidence="4" id="KW-0274">FAD</keyword>
<comment type="similarity">
    <text evidence="1">Belongs to the NADH dehydrogenase family.</text>
</comment>
<dbReference type="Pfam" id="PF07992">
    <property type="entry name" value="Pyr_redox_2"/>
    <property type="match status" value="1"/>
</dbReference>
<evidence type="ECO:0000256" key="1">
    <source>
        <dbReference type="ARBA" id="ARBA00005272"/>
    </source>
</evidence>
<keyword evidence="15" id="KW-1185">Reference proteome</keyword>
<evidence type="ECO:0000256" key="10">
    <source>
        <dbReference type="SAM" id="MobiDB-lite"/>
    </source>
</evidence>
<keyword evidence="11" id="KW-0472">Membrane</keyword>
<comment type="catalytic activity">
    <reaction evidence="8">
        <text>a quinone + NADH + H(+) = a quinol + NAD(+)</text>
        <dbReference type="Rhea" id="RHEA:46160"/>
        <dbReference type="ChEBI" id="CHEBI:15378"/>
        <dbReference type="ChEBI" id="CHEBI:24646"/>
        <dbReference type="ChEBI" id="CHEBI:57540"/>
        <dbReference type="ChEBI" id="CHEBI:57945"/>
        <dbReference type="ChEBI" id="CHEBI:132124"/>
        <dbReference type="EC" id="1.6.5.9"/>
    </reaction>
</comment>
<sequence length="749" mass="83347">MLPRMSVQRVFTSSRQAAQRASPALLPARSFALKATRPLSAEPSLRTAQTTPPPSSQISATTTTSSPTATPAAPAAGKGPDPKDKQKKPKNRIRTFARAVLVTVLAGGGYVVWRSYEQRHPGEQLPHDPKLPTVVVLGNGWGSTAFLKDLDNQGYNVVVISPLTVGTLASRSILEPTRFLTRHLKRKTEVYEGEVYEVDPVKKTVRFVDNSEIKGEVAGTEIPYDYLVYAVGAENQTFGIKGVKENACFLKEVWDAEKIRTRIMDCIETANFAGQTQAEIDRLLSFVVVGGGPTGVEYAGELHDFLKEDLANWYPDLADRINITLIEALPNVLPMFSKQLIDYTMSTFKENKIDIKTKTMVKEVQEKKILAMNENKEVVEYPYGLLVWATGNTARPVTRDLMSRIGDAQNSRRGLLVDEHMRLLGADGIFALGDCTATNYAPTAQVASQQGIYLARVFSKLHKKEQLLTELEQAKAAGAEPAKLDSLANAVIRASNIPPFHYSHQGSLAYIGSEKAIADLPVFQGNLAAAGFATYYFWRSAYISQLFSLRNRVLVGADWLKTKVLGRAMPRTLAELNTLGVHLLHEGEDYKLGVLLRDLDKADHIPVASHLNRLDALLRIIERVAYRDVILYRRAIKDDPDVKLAKLYSAREGALKREEEEHRLLEEVFAQRRKLYDRHPALRRSLDGQRRATHADVEAQLAQLTDKSERIIVRGNFYNKQAAELQSALQKESQRDEAVSAQAHTTVKP</sequence>
<comment type="caution">
    <text evidence="14">The sequence shown here is derived from an EMBL/GenBank/DDBJ whole genome shotgun (WGS) entry which is preliminary data.</text>
</comment>
<keyword evidence="5" id="KW-0809">Transit peptide</keyword>
<keyword evidence="3" id="KW-0285">Flavoprotein</keyword>
<dbReference type="AlphaFoldDB" id="A0AAV5GCS8"/>
<evidence type="ECO:0000256" key="8">
    <source>
        <dbReference type="ARBA" id="ARBA00047599"/>
    </source>
</evidence>
<dbReference type="PANTHER" id="PTHR43706">
    <property type="entry name" value="NADH DEHYDROGENASE"/>
    <property type="match status" value="1"/>
</dbReference>